<proteinExistence type="predicted"/>
<reference evidence="2" key="1">
    <citation type="submission" date="2023-08" db="EMBL/GenBank/DDBJ databases">
        <title>Black Yeasts Isolated from many extreme environments.</title>
        <authorList>
            <person name="Coleine C."/>
            <person name="Stajich J.E."/>
            <person name="Selbmann L."/>
        </authorList>
    </citation>
    <scope>NUCLEOTIDE SEQUENCE</scope>
    <source>
        <strain evidence="2">CCFEE 5401</strain>
    </source>
</reference>
<dbReference type="Proteomes" id="UP001310890">
    <property type="component" value="Unassembled WGS sequence"/>
</dbReference>
<name>A0AAN7TLA5_9PEZI</name>
<evidence type="ECO:0000313" key="3">
    <source>
        <dbReference type="Proteomes" id="UP001310890"/>
    </source>
</evidence>
<dbReference type="InterPro" id="IPR027973">
    <property type="entry name" value="FSAF1-like"/>
</dbReference>
<feature type="region of interest" description="Disordered" evidence="1">
    <location>
        <begin position="49"/>
        <end position="145"/>
    </location>
</feature>
<evidence type="ECO:0000313" key="2">
    <source>
        <dbReference type="EMBL" id="KAK5115913.1"/>
    </source>
</evidence>
<feature type="region of interest" description="Disordered" evidence="1">
    <location>
        <begin position="198"/>
        <end position="226"/>
    </location>
</feature>
<comment type="caution">
    <text evidence="2">The sequence shown here is derived from an EMBL/GenBank/DDBJ whole genome shotgun (WGS) entry which is preliminary data.</text>
</comment>
<feature type="compositionally biased region" description="Acidic residues" evidence="1">
    <location>
        <begin position="54"/>
        <end position="84"/>
    </location>
</feature>
<sequence>MAVTLGKRKQRKASEADVNVDNSDAQARALFQRAFEAKFRRLDTPVIATKQPELLEDEDEDEDVLVDGGEGDTDWSGLSEEDELSVQVVDHGSNAYGPVETTRDEMRAFMSSKPPPSSSSTHNKVAKKSKIATKDAEEGDDEAGNLKQDLALQRLLKESHLLESSSFSGASASGPEGKSRLKALDLRLKDLGAKKAASEQVKMPAAHRKGIAAKATSREAARRKEATENGIVLEKVKRGFEPAAKRERTVGVPSVGKFKGGTLRLSSKDVKAIEGPRKKVGAKGQRR</sequence>
<dbReference type="PANTHER" id="PTHR28096:SF1">
    <property type="entry name" value="PROTEIN FAF1"/>
    <property type="match status" value="1"/>
</dbReference>
<feature type="compositionally biased region" description="Basic and acidic residues" evidence="1">
    <location>
        <begin position="216"/>
        <end position="226"/>
    </location>
</feature>
<gene>
    <name evidence="2" type="ORF">LTR62_000369</name>
</gene>
<dbReference type="InterPro" id="IPR053030">
    <property type="entry name" value="Ribosomal_biogenesis_FAF1-like"/>
</dbReference>
<dbReference type="EMBL" id="JAVRRL010000010">
    <property type="protein sequence ID" value="KAK5115913.1"/>
    <property type="molecule type" value="Genomic_DNA"/>
</dbReference>
<dbReference type="Pfam" id="PF15375">
    <property type="entry name" value="FSAF1"/>
    <property type="match status" value="1"/>
</dbReference>
<feature type="compositionally biased region" description="Basic residues" evidence="1">
    <location>
        <begin position="1"/>
        <end position="11"/>
    </location>
</feature>
<dbReference type="GO" id="GO:0005730">
    <property type="term" value="C:nucleolus"/>
    <property type="evidence" value="ECO:0007669"/>
    <property type="project" value="TreeGrafter"/>
</dbReference>
<dbReference type="PANTHER" id="PTHR28096">
    <property type="entry name" value="PROTEIN FAF1"/>
    <property type="match status" value="1"/>
</dbReference>
<protein>
    <submittedName>
        <fullName evidence="2">Uncharacterized protein</fullName>
    </submittedName>
</protein>
<organism evidence="2 3">
    <name type="scientific">Meristemomyces frigidus</name>
    <dbReference type="NCBI Taxonomy" id="1508187"/>
    <lineage>
        <taxon>Eukaryota</taxon>
        <taxon>Fungi</taxon>
        <taxon>Dikarya</taxon>
        <taxon>Ascomycota</taxon>
        <taxon>Pezizomycotina</taxon>
        <taxon>Dothideomycetes</taxon>
        <taxon>Dothideomycetidae</taxon>
        <taxon>Mycosphaerellales</taxon>
        <taxon>Teratosphaeriaceae</taxon>
        <taxon>Meristemomyces</taxon>
    </lineage>
</organism>
<evidence type="ECO:0000256" key="1">
    <source>
        <dbReference type="SAM" id="MobiDB-lite"/>
    </source>
</evidence>
<feature type="region of interest" description="Disordered" evidence="1">
    <location>
        <begin position="1"/>
        <end position="20"/>
    </location>
</feature>
<dbReference type="AlphaFoldDB" id="A0AAN7TLA5"/>
<accession>A0AAN7TLA5</accession>
<dbReference type="GO" id="GO:0000462">
    <property type="term" value="P:maturation of SSU-rRNA from tricistronic rRNA transcript (SSU-rRNA, 5.8S rRNA, LSU-rRNA)"/>
    <property type="evidence" value="ECO:0007669"/>
    <property type="project" value="TreeGrafter"/>
</dbReference>